<dbReference type="Proteomes" id="UP000195602">
    <property type="component" value="Unassembled WGS sequence"/>
</dbReference>
<gene>
    <name evidence="3" type="ORF">A9F13_15g00440</name>
</gene>
<accession>A0AA91PX21</accession>
<dbReference type="Pfam" id="PF10471">
    <property type="entry name" value="ANAPC_CDC26"/>
    <property type="match status" value="1"/>
</dbReference>
<dbReference type="GO" id="GO:0005680">
    <property type="term" value="C:anaphase-promoting complex"/>
    <property type="evidence" value="ECO:0007669"/>
    <property type="project" value="InterPro"/>
</dbReference>
<keyword evidence="1" id="KW-0833">Ubl conjugation pathway</keyword>
<protein>
    <submittedName>
        <fullName evidence="3">Uncharacterized protein</fullName>
    </submittedName>
</protein>
<evidence type="ECO:0000313" key="3">
    <source>
        <dbReference type="EMBL" id="OVF07072.1"/>
    </source>
</evidence>
<name>A0AA91PX21_CLALS</name>
<evidence type="ECO:0000313" key="4">
    <source>
        <dbReference type="Proteomes" id="UP000195602"/>
    </source>
</evidence>
<evidence type="ECO:0000256" key="1">
    <source>
        <dbReference type="ARBA" id="ARBA00022786"/>
    </source>
</evidence>
<dbReference type="GO" id="GO:0031145">
    <property type="term" value="P:anaphase-promoting complex-dependent catabolic process"/>
    <property type="evidence" value="ECO:0007669"/>
    <property type="project" value="InterPro"/>
</dbReference>
<feature type="compositionally biased region" description="Basic and acidic residues" evidence="2">
    <location>
        <begin position="28"/>
        <end position="41"/>
    </location>
</feature>
<organism evidence="3 4">
    <name type="scientific">Clavispora lusitaniae</name>
    <name type="common">Candida lusitaniae</name>
    <dbReference type="NCBI Taxonomy" id="36911"/>
    <lineage>
        <taxon>Eukaryota</taxon>
        <taxon>Fungi</taxon>
        <taxon>Dikarya</taxon>
        <taxon>Ascomycota</taxon>
        <taxon>Saccharomycotina</taxon>
        <taxon>Pichiomycetes</taxon>
        <taxon>Metschnikowiaceae</taxon>
        <taxon>Clavispora</taxon>
    </lineage>
</organism>
<sequence>MLKRPATTIRLTPEDIMEYDESVSMHKSTFDNPDRTQEEKSQGGISFKEPAQARNDRIGIKR</sequence>
<comment type="caution">
    <text evidence="3">The sequence shown here is derived from an EMBL/GenBank/DDBJ whole genome shotgun (WGS) entry which is preliminary data.</text>
</comment>
<dbReference type="KEGG" id="clus:A9F13_15g00440"/>
<dbReference type="EMBL" id="LYUB02000015">
    <property type="protein sequence ID" value="OVF07072.1"/>
    <property type="molecule type" value="Genomic_DNA"/>
</dbReference>
<dbReference type="InterPro" id="IPR018860">
    <property type="entry name" value="APC_suCDC26"/>
</dbReference>
<evidence type="ECO:0000256" key="2">
    <source>
        <dbReference type="SAM" id="MobiDB-lite"/>
    </source>
</evidence>
<proteinExistence type="predicted"/>
<dbReference type="AlphaFoldDB" id="A0AA91PX21"/>
<feature type="region of interest" description="Disordered" evidence="2">
    <location>
        <begin position="23"/>
        <end position="62"/>
    </location>
</feature>
<reference evidence="3 4" key="1">
    <citation type="submission" date="2017-04" db="EMBL/GenBank/DDBJ databases">
        <title>Draft genome of the yeast Clavispora lusitaniae type strain CBS 6936.</title>
        <authorList>
            <person name="Durrens P."/>
            <person name="Klopp C."/>
            <person name="Biteau N."/>
            <person name="Fitton-Ouhabi V."/>
            <person name="Dementhon K."/>
            <person name="Accoceberry I."/>
            <person name="Sherman D.J."/>
            <person name="Noel T."/>
        </authorList>
    </citation>
    <scope>NUCLEOTIDE SEQUENCE [LARGE SCALE GENOMIC DNA]</scope>
    <source>
        <strain evidence="3 4">CBS 6936</strain>
    </source>
</reference>